<accession>F6FGY9</accession>
<dbReference type="BioCyc" id="MHAE859194:G1GR7-1459-MONOMER"/>
<organism evidence="1 2">
    <name type="scientific">Mycoplasma haemofelis (strain Ohio2)</name>
    <dbReference type="NCBI Taxonomy" id="859194"/>
    <lineage>
        <taxon>Bacteria</taxon>
        <taxon>Bacillati</taxon>
        <taxon>Mycoplasmatota</taxon>
        <taxon>Mollicutes</taxon>
        <taxon>Mycoplasmataceae</taxon>
        <taxon>Mycoplasma</taxon>
    </lineage>
</organism>
<evidence type="ECO:0000313" key="2">
    <source>
        <dbReference type="Proteomes" id="UP000007952"/>
    </source>
</evidence>
<dbReference type="AlphaFoldDB" id="F6FGY9"/>
<reference key="2">
    <citation type="submission" date="2011-05" db="EMBL/GenBank/DDBJ databases">
        <title>The Genome of Mycoplasma haemofelis Strain Ohio2, a pathogenic hemoplasma of the cat.</title>
        <authorList>
            <person name="Santos A.P."/>
            <person name="Guimaraes A.M.S."/>
            <person name="SanMiguel P.J."/>
            <person name="Martin S.W."/>
            <person name="Messick J.B."/>
        </authorList>
    </citation>
    <scope>NUCLEOTIDE SEQUENCE</scope>
    <source>
        <strain>Ohio2</strain>
    </source>
</reference>
<dbReference type="HOGENOM" id="CLU_087258_1_0_14"/>
<dbReference type="KEGG" id="mhf:MHF_1464"/>
<name>F6FGY9_MYCHI</name>
<dbReference type="EMBL" id="CP002808">
    <property type="protein sequence ID" value="AEG73698.1"/>
    <property type="molecule type" value="Genomic_DNA"/>
</dbReference>
<proteinExistence type="predicted"/>
<evidence type="ECO:0000313" key="1">
    <source>
        <dbReference type="EMBL" id="AEG73698.1"/>
    </source>
</evidence>
<reference evidence="1 2" key="1">
    <citation type="journal article" date="2011" name="J. Bacteriol.">
        <title>Complete genome sequences of two hemotropic Mycoplasmas, Mycoplasma haemofelis strain Ohio2 and Mycoplasma suis strain Illinois.</title>
        <authorList>
            <person name="Messick J.B."/>
            <person name="Santos A.P."/>
            <person name="Guimaraes A.M."/>
        </authorList>
    </citation>
    <scope>NUCLEOTIDE SEQUENCE [LARGE SCALE GENOMIC DNA]</scope>
    <source>
        <strain evidence="1 2">Ohio2</strain>
    </source>
</reference>
<dbReference type="STRING" id="859194.MHF_1464"/>
<dbReference type="Proteomes" id="UP000007952">
    <property type="component" value="Chromosome"/>
</dbReference>
<protein>
    <submittedName>
        <fullName evidence="1">Uncharacterized protein</fullName>
    </submittedName>
</protein>
<sequence length="194" mass="22310">MTLFFLSNYIQTGSNGRRFSTQVDYKYLLKDSDTKQWQERLVDLKTLSADSKAFVPYRLWKKGDDLKEQDLKEWCDYALDNVFRGTQDPTFKIFLIYCTYNLGDKVTGNKITSFTSKDDDKLEAVRSKIASLQPSTGMSSELLKVRATLNPNADNADNAGNEVVKNWCLKMYGTSYWEGERYLGEVQEHCVLNS</sequence>
<gene>
    <name evidence="1" type="ordered locus">MHF_1464</name>
</gene>